<dbReference type="RefSeq" id="WP_126776606.1">
    <property type="nucleotide sequence ID" value="NZ_PIPM01000004.1"/>
</dbReference>
<dbReference type="AlphaFoldDB" id="A0A432WKH4"/>
<reference evidence="2 3" key="1">
    <citation type="journal article" date="2011" name="Front. Microbiol.">
        <title>Genomic signatures of strain selection and enhancement in Bacillus atrophaeus var. globigii, a historical biowarfare simulant.</title>
        <authorList>
            <person name="Gibbons H.S."/>
            <person name="Broomall S.M."/>
            <person name="McNew L.A."/>
            <person name="Daligault H."/>
            <person name="Chapman C."/>
            <person name="Bruce D."/>
            <person name="Karavis M."/>
            <person name="Krepps M."/>
            <person name="McGregor P.A."/>
            <person name="Hong C."/>
            <person name="Park K.H."/>
            <person name="Akmal A."/>
            <person name="Feldman A."/>
            <person name="Lin J.S."/>
            <person name="Chang W.E."/>
            <person name="Higgs B.W."/>
            <person name="Demirev P."/>
            <person name="Lindquist J."/>
            <person name="Liem A."/>
            <person name="Fochler E."/>
            <person name="Read T.D."/>
            <person name="Tapia R."/>
            <person name="Johnson S."/>
            <person name="Bishop-Lilly K.A."/>
            <person name="Detter C."/>
            <person name="Han C."/>
            <person name="Sozhamannan S."/>
            <person name="Rosenzweig C.N."/>
            <person name="Skowronski E.W."/>
        </authorList>
    </citation>
    <scope>NUCLEOTIDE SEQUENCE [LARGE SCALE GENOMIC DNA]</scope>
    <source>
        <strain evidence="2 3">GYP-17</strain>
    </source>
</reference>
<sequence length="94" mass="10801">MKFSAEISLYPLADEYRTVIQDFVDRLATYEGLQVQTNTMSTQVFGAYRSVMEALTIELERVYQQVPPQVLVCKFINRDLTPEDLRAKGVEQHG</sequence>
<dbReference type="Gene3D" id="3.30.70.930">
    <property type="match status" value="1"/>
</dbReference>
<dbReference type="OrthoDB" id="164222at2"/>
<organism evidence="2 3">
    <name type="scientific">Aliidiomarina sanyensis</name>
    <dbReference type="NCBI Taxonomy" id="1249555"/>
    <lineage>
        <taxon>Bacteria</taxon>
        <taxon>Pseudomonadati</taxon>
        <taxon>Pseudomonadota</taxon>
        <taxon>Gammaproteobacteria</taxon>
        <taxon>Alteromonadales</taxon>
        <taxon>Idiomarinaceae</taxon>
        <taxon>Aliidiomarina</taxon>
    </lineage>
</organism>
<dbReference type="EMBL" id="PIPM01000004">
    <property type="protein sequence ID" value="RUO34189.1"/>
    <property type="molecule type" value="Genomic_DNA"/>
</dbReference>
<keyword evidence="3" id="KW-1185">Reference proteome</keyword>
<dbReference type="InterPro" id="IPR029756">
    <property type="entry name" value="MTH1187/YkoF-like"/>
</dbReference>
<dbReference type="SUPFAM" id="SSF89957">
    <property type="entry name" value="MTH1187/YkoF-like"/>
    <property type="match status" value="1"/>
</dbReference>
<name>A0A432WKH4_9GAMM</name>
<proteinExistence type="predicted"/>
<dbReference type="Pfam" id="PF07615">
    <property type="entry name" value="Ykof"/>
    <property type="match status" value="1"/>
</dbReference>
<dbReference type="Proteomes" id="UP000288405">
    <property type="component" value="Unassembled WGS sequence"/>
</dbReference>
<gene>
    <name evidence="2" type="ORF">CWE11_05525</name>
</gene>
<feature type="domain" description="Thiamin/hydroxymethyl pyrimidine-binding YkoF putative" evidence="1">
    <location>
        <begin position="5"/>
        <end position="69"/>
    </location>
</feature>
<evidence type="ECO:0000313" key="3">
    <source>
        <dbReference type="Proteomes" id="UP000288405"/>
    </source>
</evidence>
<comment type="caution">
    <text evidence="2">The sequence shown here is derived from an EMBL/GenBank/DDBJ whole genome shotgun (WGS) entry which is preliminary data.</text>
</comment>
<evidence type="ECO:0000259" key="1">
    <source>
        <dbReference type="Pfam" id="PF07615"/>
    </source>
</evidence>
<dbReference type="InterPro" id="IPR011522">
    <property type="entry name" value="Thiamin/HMP-bd_put_YkoF"/>
</dbReference>
<accession>A0A432WKH4</accession>
<evidence type="ECO:0000313" key="2">
    <source>
        <dbReference type="EMBL" id="RUO34189.1"/>
    </source>
</evidence>
<protein>
    <recommendedName>
        <fullName evidence="1">Thiamin/hydroxymethyl pyrimidine-binding YkoF putative domain-containing protein</fullName>
    </recommendedName>
</protein>